<keyword evidence="6" id="KW-1185">Reference proteome</keyword>
<evidence type="ECO:0000256" key="3">
    <source>
        <dbReference type="PROSITE-ProRule" id="PRU00708"/>
    </source>
</evidence>
<dbReference type="FunFam" id="1.25.40.10:FF:000427">
    <property type="entry name" value="Pentatricopeptide repeat-containing protein chloroplastic"/>
    <property type="match status" value="1"/>
</dbReference>
<dbReference type="FunFam" id="1.25.40.10:FF:000031">
    <property type="entry name" value="Pentatricopeptide repeat-containing protein mitochondrial"/>
    <property type="match status" value="1"/>
</dbReference>
<dbReference type="Pfam" id="PF20431">
    <property type="entry name" value="E_motif"/>
    <property type="match status" value="1"/>
</dbReference>
<dbReference type="InterPro" id="IPR032867">
    <property type="entry name" value="DYW_dom"/>
</dbReference>
<feature type="repeat" description="PPR" evidence="3">
    <location>
        <begin position="264"/>
        <end position="298"/>
    </location>
</feature>
<comment type="similarity">
    <text evidence="1">Belongs to the PPR family. PCMP-H subfamily.</text>
</comment>
<dbReference type="PROSITE" id="PS51375">
    <property type="entry name" value="PPR"/>
    <property type="match status" value="5"/>
</dbReference>
<gene>
    <name evidence="5" type="ORF">ES332_A11G290700v1</name>
</gene>
<dbReference type="NCBIfam" id="TIGR00756">
    <property type="entry name" value="PPR"/>
    <property type="match status" value="5"/>
</dbReference>
<dbReference type="Pfam" id="PF13041">
    <property type="entry name" value="PPR_2"/>
    <property type="match status" value="3"/>
</dbReference>
<dbReference type="GO" id="GO:0009451">
    <property type="term" value="P:RNA modification"/>
    <property type="evidence" value="ECO:0007669"/>
    <property type="project" value="InterPro"/>
</dbReference>
<dbReference type="GO" id="GO:0008270">
    <property type="term" value="F:zinc ion binding"/>
    <property type="evidence" value="ECO:0007669"/>
    <property type="project" value="InterPro"/>
</dbReference>
<accession>A0A5D2NFB0</accession>
<reference evidence="5 6" key="1">
    <citation type="submission" date="2019-07" db="EMBL/GenBank/DDBJ databases">
        <title>WGS assembly of Gossypium tomentosum.</title>
        <authorList>
            <person name="Chen Z.J."/>
            <person name="Sreedasyam A."/>
            <person name="Ando A."/>
            <person name="Song Q."/>
            <person name="De L."/>
            <person name="Hulse-Kemp A."/>
            <person name="Ding M."/>
            <person name="Ye W."/>
            <person name="Kirkbride R."/>
            <person name="Jenkins J."/>
            <person name="Plott C."/>
            <person name="Lovell J."/>
            <person name="Lin Y.-M."/>
            <person name="Vaughn R."/>
            <person name="Liu B."/>
            <person name="Li W."/>
            <person name="Simpson S."/>
            <person name="Scheffler B."/>
            <person name="Saski C."/>
            <person name="Grover C."/>
            <person name="Hu G."/>
            <person name="Conover J."/>
            <person name="Carlson J."/>
            <person name="Shu S."/>
            <person name="Boston L."/>
            <person name="Williams M."/>
            <person name="Peterson D."/>
            <person name="Mcgee K."/>
            <person name="Jones D."/>
            <person name="Wendel J."/>
            <person name="Stelly D."/>
            <person name="Grimwood J."/>
            <person name="Schmutz J."/>
        </authorList>
    </citation>
    <scope>NUCLEOTIDE SEQUENCE [LARGE SCALE GENOMIC DNA]</scope>
    <source>
        <strain evidence="5">7179.01</strain>
    </source>
</reference>
<sequence length="773" mass="86997">MDMMKVAATEKPSLSSPSALASTIKFIQIPKSETFLQPTLEQTRQTHALTVKTHFNVTKFSPSAQFNFLITSYTKNSQPHSALDIYTYLRRMDYEVDNFMVPAVLKACSFVSNTQLGKEIHGFSVKNGLTEDFFVSNALIQMYSECDSVVSARLLFDNMYERDAVSWSTMIRCYVRSKFYMEALEMIRKMQILQIRPSEVAMISMITLFADLMDVEMGKAMHAYVTRNLEKMSVQLTTAFIHMYAKSGNLASARLLFNGLNQKTVVSWTAMIAGYIHCYKLEEGMKLFARMIEERIKPNEITLLCLVVECSFVGALELGKQLHVYILGNGICLSLALATALVDMYGKCGEIRNARAVFDSVKDKDVMIWSAMIAAHAQTHCIDQAFDLFVKMMEYGLRPNQVTMTTMLSLCAETGALDMGKWIHTVIDRQAVEMDTILKTALLEMYAKCGDIDGAWKLFREVKDRDIGVWNTMMAGLGMHGCGKEALELFSEMEREGARPNDITFIGLLNACSHAGLVEEGKLIFEKMVHAFALVPKIEHYGCMVDLLGRAGLLDEAYGIIKSLPIRANSIIWSALLAACKLHHNIVLGEMAARQLVYLEPQNCGYNVSISNIYAVANRWNDVAEVRKAMKNKGMRKEPGLSCIEVNGYVYEFIMGDKAHPEIEKINDMVSEMGNKLKEAGYMADTSAVLRNIDEEEKETALNYHSEKLAIAFGLISTAPGTPIQVVKNLRVCKDCHTATKLLSKIYQRVIIVRDRKRFHHFRDGTCSCGDYW</sequence>
<dbReference type="Pfam" id="PF14432">
    <property type="entry name" value="DYW_deaminase"/>
    <property type="match status" value="1"/>
</dbReference>
<dbReference type="InterPro" id="IPR046960">
    <property type="entry name" value="PPR_At4g14850-like_plant"/>
</dbReference>
<dbReference type="GO" id="GO:0003723">
    <property type="term" value="F:RNA binding"/>
    <property type="evidence" value="ECO:0007669"/>
    <property type="project" value="InterPro"/>
</dbReference>
<dbReference type="FunFam" id="1.25.40.10:FF:001050">
    <property type="entry name" value="Pentatricopeptide repeat-containing protein At2g33760"/>
    <property type="match status" value="1"/>
</dbReference>
<dbReference type="AlphaFoldDB" id="A0A5D2NFB0"/>
<protein>
    <recommendedName>
        <fullName evidence="4">DYW domain-containing protein</fullName>
    </recommendedName>
</protein>
<dbReference type="FunFam" id="1.25.40.10:FF:000231">
    <property type="entry name" value="Pentatricopeptide repeat-containing protein chloroplastic"/>
    <property type="match status" value="1"/>
</dbReference>
<proteinExistence type="inferred from homology"/>
<feature type="repeat" description="PPR" evidence="3">
    <location>
        <begin position="435"/>
        <end position="465"/>
    </location>
</feature>
<dbReference type="Pfam" id="PF01535">
    <property type="entry name" value="PPR"/>
    <property type="match status" value="2"/>
</dbReference>
<name>A0A5D2NFB0_GOSTO</name>
<organism evidence="5 6">
    <name type="scientific">Gossypium tomentosum</name>
    <name type="common">Hawaiian cotton</name>
    <name type="synonym">Gossypium sandvicense</name>
    <dbReference type="NCBI Taxonomy" id="34277"/>
    <lineage>
        <taxon>Eukaryota</taxon>
        <taxon>Viridiplantae</taxon>
        <taxon>Streptophyta</taxon>
        <taxon>Embryophyta</taxon>
        <taxon>Tracheophyta</taxon>
        <taxon>Spermatophyta</taxon>
        <taxon>Magnoliopsida</taxon>
        <taxon>eudicotyledons</taxon>
        <taxon>Gunneridae</taxon>
        <taxon>Pentapetalae</taxon>
        <taxon>rosids</taxon>
        <taxon>malvids</taxon>
        <taxon>Malvales</taxon>
        <taxon>Malvaceae</taxon>
        <taxon>Malvoideae</taxon>
        <taxon>Gossypium</taxon>
    </lineage>
</organism>
<dbReference type="InterPro" id="IPR002885">
    <property type="entry name" value="PPR_rpt"/>
</dbReference>
<feature type="repeat" description="PPR" evidence="3">
    <location>
        <begin position="365"/>
        <end position="399"/>
    </location>
</feature>
<feature type="repeat" description="PPR" evidence="3">
    <location>
        <begin position="466"/>
        <end position="500"/>
    </location>
</feature>
<evidence type="ECO:0000313" key="5">
    <source>
        <dbReference type="EMBL" id="TYI02777.1"/>
    </source>
</evidence>
<dbReference type="EMBL" id="CM017620">
    <property type="protein sequence ID" value="TYI02777.1"/>
    <property type="molecule type" value="Genomic_DNA"/>
</dbReference>
<evidence type="ECO:0000256" key="2">
    <source>
        <dbReference type="ARBA" id="ARBA00022737"/>
    </source>
</evidence>
<evidence type="ECO:0000313" key="6">
    <source>
        <dbReference type="Proteomes" id="UP000322667"/>
    </source>
</evidence>
<dbReference type="PANTHER" id="PTHR47926:SF490">
    <property type="entry name" value="REPEAT-LIKE SUPERFAMILY PROTEIN, PUTATIVE-RELATED"/>
    <property type="match status" value="1"/>
</dbReference>
<evidence type="ECO:0000256" key="1">
    <source>
        <dbReference type="ARBA" id="ARBA00006643"/>
    </source>
</evidence>
<dbReference type="InterPro" id="IPR046848">
    <property type="entry name" value="E_motif"/>
</dbReference>
<dbReference type="GO" id="GO:0031425">
    <property type="term" value="P:chloroplast RNA processing"/>
    <property type="evidence" value="ECO:0007669"/>
    <property type="project" value="UniProtKB-ARBA"/>
</dbReference>
<keyword evidence="2" id="KW-0677">Repeat</keyword>
<dbReference type="Proteomes" id="UP000322667">
    <property type="component" value="Chromosome A11"/>
</dbReference>
<dbReference type="InterPro" id="IPR011990">
    <property type="entry name" value="TPR-like_helical_dom_sf"/>
</dbReference>
<dbReference type="Gene3D" id="1.25.40.10">
    <property type="entry name" value="Tetratricopeptide repeat domain"/>
    <property type="match status" value="3"/>
</dbReference>
<feature type="domain" description="DYW" evidence="4">
    <location>
        <begin position="681"/>
        <end position="773"/>
    </location>
</feature>
<evidence type="ECO:0000259" key="4">
    <source>
        <dbReference type="Pfam" id="PF14432"/>
    </source>
</evidence>
<dbReference type="PANTHER" id="PTHR47926">
    <property type="entry name" value="PENTATRICOPEPTIDE REPEAT-CONTAINING PROTEIN"/>
    <property type="match status" value="1"/>
</dbReference>
<feature type="repeat" description="PPR" evidence="3">
    <location>
        <begin position="163"/>
        <end position="197"/>
    </location>
</feature>